<reference evidence="12" key="1">
    <citation type="journal article" date="2019" name="Int. J. Syst. Evol. Microbiol.">
        <title>The Global Catalogue of Microorganisms (GCM) 10K type strain sequencing project: providing services to taxonomists for standard genome sequencing and annotation.</title>
        <authorList>
            <consortium name="The Broad Institute Genomics Platform"/>
            <consortium name="The Broad Institute Genome Sequencing Center for Infectious Disease"/>
            <person name="Wu L."/>
            <person name="Ma J."/>
        </authorList>
    </citation>
    <scope>NUCLEOTIDE SEQUENCE [LARGE SCALE GENOMIC DNA]</scope>
    <source>
        <strain evidence="12">NBRC 105857</strain>
    </source>
</reference>
<dbReference type="SMART" id="SM00387">
    <property type="entry name" value="HATPase_c"/>
    <property type="match status" value="1"/>
</dbReference>
<comment type="caution">
    <text evidence="11">The sequence shown here is derived from an EMBL/GenBank/DDBJ whole genome shotgun (WGS) entry which is preliminary data.</text>
</comment>
<evidence type="ECO:0000259" key="10">
    <source>
        <dbReference type="PROSITE" id="PS50109"/>
    </source>
</evidence>
<evidence type="ECO:0000256" key="8">
    <source>
        <dbReference type="ARBA" id="ARBA00023012"/>
    </source>
</evidence>
<sequence>MNDPEKKPALLRPQIILAAWLILFCVLFSFSKAPETLNRLFDDLALSQFHRKVDPQLLLISIDDNSLSQLGQWPWSRALHAQLIDRLSKSEVKAVALDIVLTEPAKAPTEDKALADAISTTRMPVFLPAIQADRANLPGLRNGWLTPSETLKSKPGQWVDIGVHVDPDGILRSLKTPQSDAGAMPSLSWAMANSALPQISPQPAGVWHIPFAGPGGSVPAVSYVEVLKGQVPKSLLAGKLVFVGATAAGLQDLFITPGGGYMPGVEVHAQATDALLKNLHYRHLSTAWSWVLAVLAVIGLLRLFGHSASRQLALGVLMFILAILGVMWIGVAAKGVFIAPAQALFAVLMVYPLWSWQRLEWVSRFASEQLEKLHPDRALGNLFGWSAPRSLHAAEDPLSAKLRTIEALHTLIGESETFFRTILEEHPHPVMIADTHHRLVKLNELARQQFALTEGATLPEFWGSDTWNSLLTAHESQELTLQVQSGQSRIFSAQAFSIASGKNQFTLLLLIDRTEERTLQQQRDDTIRFLSHDLRAPQSSILAMIDDAREQTSESDNRPLLDKIAAAARRTLSMAQGFLEAQRAEHNTVNLTEVQINNLALEAIYQASANAKRAGVTLTLEENNALYYVQGDHELLARVLQNLLDNAIKYSPAKGRVWVRLSTNHEQSPGMVAIEVEDEGPGIPATQREQIFKPFVQGDAPKGDKGIGLGLHFVQQVARQLGGNVACLASPMGGALFRLELPCTDVESL</sequence>
<evidence type="ECO:0000256" key="4">
    <source>
        <dbReference type="ARBA" id="ARBA00022679"/>
    </source>
</evidence>
<dbReference type="EC" id="2.7.13.3" evidence="2"/>
<keyword evidence="4" id="KW-0808">Transferase</keyword>
<keyword evidence="12" id="KW-1185">Reference proteome</keyword>
<evidence type="ECO:0000256" key="6">
    <source>
        <dbReference type="ARBA" id="ARBA00022777"/>
    </source>
</evidence>
<keyword evidence="9" id="KW-1133">Transmembrane helix</keyword>
<dbReference type="PANTHER" id="PTHR42878:SF7">
    <property type="entry name" value="SENSOR HISTIDINE KINASE GLRK"/>
    <property type="match status" value="1"/>
</dbReference>
<evidence type="ECO:0000256" key="1">
    <source>
        <dbReference type="ARBA" id="ARBA00000085"/>
    </source>
</evidence>
<evidence type="ECO:0000256" key="3">
    <source>
        <dbReference type="ARBA" id="ARBA00022553"/>
    </source>
</evidence>
<dbReference type="Pfam" id="PF05226">
    <property type="entry name" value="CHASE2"/>
    <property type="match status" value="1"/>
</dbReference>
<evidence type="ECO:0000256" key="2">
    <source>
        <dbReference type="ARBA" id="ARBA00012438"/>
    </source>
</evidence>
<proteinExistence type="predicted"/>
<dbReference type="InterPro" id="IPR003594">
    <property type="entry name" value="HATPase_dom"/>
</dbReference>
<feature type="transmembrane region" description="Helical" evidence="9">
    <location>
        <begin position="287"/>
        <end position="305"/>
    </location>
</feature>
<dbReference type="PROSITE" id="PS50109">
    <property type="entry name" value="HIS_KIN"/>
    <property type="match status" value="1"/>
</dbReference>
<dbReference type="InterPro" id="IPR036890">
    <property type="entry name" value="HATPase_C_sf"/>
</dbReference>
<dbReference type="SUPFAM" id="SSF55874">
    <property type="entry name" value="ATPase domain of HSP90 chaperone/DNA topoisomerase II/histidine kinase"/>
    <property type="match status" value="1"/>
</dbReference>
<dbReference type="InterPro" id="IPR007890">
    <property type="entry name" value="CHASE2"/>
</dbReference>
<dbReference type="EMBL" id="BSOJ01000027">
    <property type="protein sequence ID" value="GLR27092.1"/>
    <property type="molecule type" value="Genomic_DNA"/>
</dbReference>
<evidence type="ECO:0000256" key="9">
    <source>
        <dbReference type="SAM" id="Phobius"/>
    </source>
</evidence>
<evidence type="ECO:0000313" key="12">
    <source>
        <dbReference type="Proteomes" id="UP001156664"/>
    </source>
</evidence>
<dbReference type="CDD" id="cd00075">
    <property type="entry name" value="HATPase"/>
    <property type="match status" value="1"/>
</dbReference>
<dbReference type="Proteomes" id="UP001156664">
    <property type="component" value="Unassembled WGS sequence"/>
</dbReference>
<dbReference type="PRINTS" id="PR00344">
    <property type="entry name" value="BCTRLSENSOR"/>
</dbReference>
<dbReference type="RefSeq" id="WP_284281805.1">
    <property type="nucleotide sequence ID" value="NZ_BSOJ01000027.1"/>
</dbReference>
<keyword evidence="5" id="KW-0547">Nucleotide-binding</keyword>
<dbReference type="PIRSF" id="PIRSF037347">
    <property type="entry name" value="STHK_CHASE2_PAS_prd"/>
    <property type="match status" value="1"/>
</dbReference>
<dbReference type="PANTHER" id="PTHR42878">
    <property type="entry name" value="TWO-COMPONENT HISTIDINE KINASE"/>
    <property type="match status" value="1"/>
</dbReference>
<dbReference type="SUPFAM" id="SSF47384">
    <property type="entry name" value="Homodimeric domain of signal transducing histidine kinase"/>
    <property type="match status" value="1"/>
</dbReference>
<feature type="transmembrane region" description="Helical" evidence="9">
    <location>
        <begin position="9"/>
        <end position="30"/>
    </location>
</feature>
<dbReference type="Gene3D" id="3.30.565.10">
    <property type="entry name" value="Histidine kinase-like ATPase, C-terminal domain"/>
    <property type="match status" value="1"/>
</dbReference>
<dbReference type="InterPro" id="IPR036097">
    <property type="entry name" value="HisK_dim/P_sf"/>
</dbReference>
<keyword evidence="6" id="KW-0418">Kinase</keyword>
<dbReference type="Pfam" id="PF02518">
    <property type="entry name" value="HATPase_c"/>
    <property type="match status" value="1"/>
</dbReference>
<keyword evidence="7" id="KW-0067">ATP-binding</keyword>
<dbReference type="InterPro" id="IPR004358">
    <property type="entry name" value="Sig_transdc_His_kin-like_C"/>
</dbReference>
<keyword evidence="8" id="KW-0902">Two-component regulatory system</keyword>
<feature type="transmembrane region" description="Helical" evidence="9">
    <location>
        <begin position="312"/>
        <end position="331"/>
    </location>
</feature>
<gene>
    <name evidence="11" type="ORF">GCM10007875_21830</name>
</gene>
<dbReference type="InterPro" id="IPR050351">
    <property type="entry name" value="BphY/WalK/GraS-like"/>
</dbReference>
<dbReference type="InterPro" id="IPR005467">
    <property type="entry name" value="His_kinase_dom"/>
</dbReference>
<dbReference type="SMART" id="SM01080">
    <property type="entry name" value="CHASE2"/>
    <property type="match status" value="1"/>
</dbReference>
<name>A0ABQ5YX61_9BURK</name>
<dbReference type="InterPro" id="IPR003661">
    <property type="entry name" value="HisK_dim/P_dom"/>
</dbReference>
<dbReference type="CDD" id="cd00082">
    <property type="entry name" value="HisKA"/>
    <property type="match status" value="1"/>
</dbReference>
<accession>A0ABQ5YX61</accession>
<feature type="domain" description="Histidine kinase" evidence="10">
    <location>
        <begin position="529"/>
        <end position="745"/>
    </location>
</feature>
<evidence type="ECO:0000313" key="11">
    <source>
        <dbReference type="EMBL" id="GLR27092.1"/>
    </source>
</evidence>
<evidence type="ECO:0000256" key="5">
    <source>
        <dbReference type="ARBA" id="ARBA00022741"/>
    </source>
</evidence>
<keyword evidence="9" id="KW-0812">Transmembrane</keyword>
<organism evidence="11 12">
    <name type="scientific">Limnobacter litoralis</name>
    <dbReference type="NCBI Taxonomy" id="481366"/>
    <lineage>
        <taxon>Bacteria</taxon>
        <taxon>Pseudomonadati</taxon>
        <taxon>Pseudomonadota</taxon>
        <taxon>Betaproteobacteria</taxon>
        <taxon>Burkholderiales</taxon>
        <taxon>Burkholderiaceae</taxon>
        <taxon>Limnobacter</taxon>
    </lineage>
</organism>
<keyword evidence="3" id="KW-0597">Phosphoprotein</keyword>
<keyword evidence="9" id="KW-0472">Membrane</keyword>
<evidence type="ECO:0000256" key="7">
    <source>
        <dbReference type="ARBA" id="ARBA00022840"/>
    </source>
</evidence>
<dbReference type="Gene3D" id="1.10.287.130">
    <property type="match status" value="1"/>
</dbReference>
<protein>
    <recommendedName>
        <fullName evidence="2">histidine kinase</fullName>
        <ecNumber evidence="2">2.7.13.3</ecNumber>
    </recommendedName>
</protein>
<dbReference type="InterPro" id="IPR017181">
    <property type="entry name" value="Sig_transdc_His_kin_CHASE2"/>
</dbReference>
<comment type="catalytic activity">
    <reaction evidence="1">
        <text>ATP + protein L-histidine = ADP + protein N-phospho-L-histidine.</text>
        <dbReference type="EC" id="2.7.13.3"/>
    </reaction>
</comment>